<keyword evidence="1" id="KW-0812">Transmembrane</keyword>
<dbReference type="Proteomes" id="UP000030745">
    <property type="component" value="Unassembled WGS sequence"/>
</dbReference>
<dbReference type="KEGG" id="spar:SPRG_08240"/>
<evidence type="ECO:0000256" key="1">
    <source>
        <dbReference type="SAM" id="Phobius"/>
    </source>
</evidence>
<sequence length="187" mass="19990">MTTAYEIQPTPAVKPVAPDGMQVDANNLVVGQWKAGICGCFTDCVPNCCMAYWCPCVSLAQIGHRIGLGSYMMGLFVFGLVYLTASITSVVAGQYSTYTSQGNVYDSDNRGWAIVSSSASFACGICVMIVRNIVRDKLRIPGNCLVDCLCGFFCNCCAIAQMATQVNAYDKGTCAFGPKDTLPGYMV</sequence>
<keyword evidence="1" id="KW-0472">Membrane</keyword>
<feature type="transmembrane region" description="Helical" evidence="1">
    <location>
        <begin position="71"/>
        <end position="92"/>
    </location>
</feature>
<evidence type="ECO:0008006" key="4">
    <source>
        <dbReference type="Google" id="ProtNLM"/>
    </source>
</evidence>
<dbReference type="NCBIfam" id="TIGR01571">
    <property type="entry name" value="A_thal_Cys_rich"/>
    <property type="match status" value="1"/>
</dbReference>
<evidence type="ECO:0000313" key="3">
    <source>
        <dbReference type="Proteomes" id="UP000030745"/>
    </source>
</evidence>
<evidence type="ECO:0000313" key="2">
    <source>
        <dbReference type="EMBL" id="KDO26437.1"/>
    </source>
</evidence>
<dbReference type="Pfam" id="PF04749">
    <property type="entry name" value="PLAC8"/>
    <property type="match status" value="1"/>
</dbReference>
<accession>A0A067CHZ7</accession>
<dbReference type="RefSeq" id="XP_012202874.1">
    <property type="nucleotide sequence ID" value="XM_012347484.1"/>
</dbReference>
<dbReference type="OMA" id="FCPCVAL"/>
<dbReference type="GeneID" id="24130472"/>
<dbReference type="AlphaFoldDB" id="A0A067CHZ7"/>
<dbReference type="OrthoDB" id="166822at2759"/>
<dbReference type="PANTHER" id="PTHR15907">
    <property type="entry name" value="DUF614 FAMILY PROTEIN-RELATED"/>
    <property type="match status" value="1"/>
</dbReference>
<name>A0A067CHZ7_SAPPC</name>
<reference evidence="2 3" key="1">
    <citation type="journal article" date="2013" name="PLoS Genet.">
        <title>Distinctive expansion of potential virulence genes in the genome of the oomycete fish pathogen Saprolegnia parasitica.</title>
        <authorList>
            <person name="Jiang R.H."/>
            <person name="de Bruijn I."/>
            <person name="Haas B.J."/>
            <person name="Belmonte R."/>
            <person name="Lobach L."/>
            <person name="Christie J."/>
            <person name="van den Ackerveken G."/>
            <person name="Bottin A."/>
            <person name="Bulone V."/>
            <person name="Diaz-Moreno S.M."/>
            <person name="Dumas B."/>
            <person name="Fan L."/>
            <person name="Gaulin E."/>
            <person name="Govers F."/>
            <person name="Grenville-Briggs L.J."/>
            <person name="Horner N.R."/>
            <person name="Levin J.Z."/>
            <person name="Mammella M."/>
            <person name="Meijer H.J."/>
            <person name="Morris P."/>
            <person name="Nusbaum C."/>
            <person name="Oome S."/>
            <person name="Phillips A.J."/>
            <person name="van Rooyen D."/>
            <person name="Rzeszutek E."/>
            <person name="Saraiva M."/>
            <person name="Secombes C.J."/>
            <person name="Seidl M.F."/>
            <person name="Snel B."/>
            <person name="Stassen J.H."/>
            <person name="Sykes S."/>
            <person name="Tripathy S."/>
            <person name="van den Berg H."/>
            <person name="Vega-Arreguin J.C."/>
            <person name="Wawra S."/>
            <person name="Young S.K."/>
            <person name="Zeng Q."/>
            <person name="Dieguez-Uribeondo J."/>
            <person name="Russ C."/>
            <person name="Tyler B.M."/>
            <person name="van West P."/>
        </authorList>
    </citation>
    <scope>NUCLEOTIDE SEQUENCE [LARGE SCALE GENOMIC DNA]</scope>
    <source>
        <strain evidence="2 3">CBS 223.65</strain>
    </source>
</reference>
<proteinExistence type="predicted"/>
<protein>
    <recommendedName>
        <fullName evidence="4">PLAC8 family protein</fullName>
    </recommendedName>
</protein>
<dbReference type="VEuPathDB" id="FungiDB:SPRG_08240"/>
<keyword evidence="3" id="KW-1185">Reference proteome</keyword>
<dbReference type="InterPro" id="IPR006461">
    <property type="entry name" value="PLAC_motif_containing"/>
</dbReference>
<organism evidence="2 3">
    <name type="scientific">Saprolegnia parasitica (strain CBS 223.65)</name>
    <dbReference type="NCBI Taxonomy" id="695850"/>
    <lineage>
        <taxon>Eukaryota</taxon>
        <taxon>Sar</taxon>
        <taxon>Stramenopiles</taxon>
        <taxon>Oomycota</taxon>
        <taxon>Saprolegniomycetes</taxon>
        <taxon>Saprolegniales</taxon>
        <taxon>Saprolegniaceae</taxon>
        <taxon>Saprolegnia</taxon>
    </lineage>
</organism>
<gene>
    <name evidence="2" type="ORF">SPRG_08240</name>
</gene>
<keyword evidence="1" id="KW-1133">Transmembrane helix</keyword>
<feature type="transmembrane region" description="Helical" evidence="1">
    <location>
        <begin position="112"/>
        <end position="130"/>
    </location>
</feature>
<dbReference type="EMBL" id="KK583224">
    <property type="protein sequence ID" value="KDO26437.1"/>
    <property type="molecule type" value="Genomic_DNA"/>
</dbReference>